<reference evidence="3" key="1">
    <citation type="submission" date="2020-10" db="EMBL/GenBank/DDBJ databases">
        <authorList>
            <person name="Gilroy R."/>
        </authorList>
    </citation>
    <scope>NUCLEOTIDE SEQUENCE</scope>
    <source>
        <strain evidence="3">ChiGjej1B1-24693</strain>
    </source>
</reference>
<dbReference type="InterPro" id="IPR012480">
    <property type="entry name" value="Hepar_II_III_C"/>
</dbReference>
<dbReference type="InterPro" id="IPR013320">
    <property type="entry name" value="ConA-like_dom_sf"/>
</dbReference>
<dbReference type="Pfam" id="PF07940">
    <property type="entry name" value="Hepar_II_III_C"/>
    <property type="match status" value="1"/>
</dbReference>
<evidence type="ECO:0000259" key="2">
    <source>
        <dbReference type="Pfam" id="PF07940"/>
    </source>
</evidence>
<dbReference type="PROSITE" id="PS51318">
    <property type="entry name" value="TAT"/>
    <property type="match status" value="1"/>
</dbReference>
<gene>
    <name evidence="3" type="ORF">IAA98_01415</name>
</gene>
<comment type="caution">
    <text evidence="3">The sequence shown here is derived from an EMBL/GenBank/DDBJ whole genome shotgun (WGS) entry which is preliminary data.</text>
</comment>
<dbReference type="EMBL" id="DVLP01000042">
    <property type="protein sequence ID" value="HIT74229.1"/>
    <property type="molecule type" value="Genomic_DNA"/>
</dbReference>
<dbReference type="InterPro" id="IPR006311">
    <property type="entry name" value="TAT_signal"/>
</dbReference>
<dbReference type="Gene3D" id="2.70.98.70">
    <property type="match status" value="1"/>
</dbReference>
<comment type="subcellular location">
    <subcellularLocation>
        <location evidence="1">Cell envelope</location>
    </subcellularLocation>
</comment>
<sequence length="1671" mass="179889">MTTPSPTHDPIPTGPRGLVHRAVSRRSVLQVSGVAALATGAGFLSERPAHAATANSLLVGGEGSVKAFGRTTMPEVSGDFRVSFDYFWPEGSMSSFVVFSSFDGDYHGPQLLQTEDRLTVKVGEDAQRLDDALAPDQWHRFVLEFDADGFVTIFVDGVRQSCEGTHTFAIDPDDTYTHYGYLGDLSSAGYNGTAFFDNIEVVSDGEVTFSQTFDNGKAPDWTQISTGGAGVFALADPAKDAEVVTISSYEIEADPAIVGAETTIRVAGLGDDDRTAWVDADTVELSADPDLLEITAAAGGYFTVKGTKVGTASLTATVPAEDGTATVTGKVSVGTGAEPEELQVTAPLSPTFVGDHMSLRRVVRSRSGDLIDNADLAWEWEIEPADVATVDEDAILHAARPGEITITVTASAGEHAVSDTLELEVAALETVKKRSTYYTDERRAQALANIEELDWAAATRDAAVESAAPYLDKDLADLWALVTSQHIARSYAYSSNEQLGCLNCGTDVHDHGQYPYTADVWNKPWKVTCPSCSYEFPTNDFAAYYAGGIDEYGFFDEDLAKAHDDALVADGGTSNLVNVLYPDKGEDWGIDNGAGIMMDNGVRFTPIAYYTHWKLWHDGELARAVTALRDAYVYTGDAKYAAVGIVLVDRVADAYPSLDLDRWTYPDGYLNSNGNSSRGKVIGSIWETGLIRNWILAFDAFYPELVASNPAPEVTEALQFLDGASLLMDKTNPQRILRNIEDGILREILPAVQRGEIRGNNGMHQATLALAGVVLDHLPETQEILDFTYATGTAGATEVTGGNLSSTFIDQVDRDGNGNEAAPGYNALWLGSFTTTADYLDGYRLEGLDEYDLYSNPKYLKMFEGIYPLTMLGSYTPTIGDTGSTGNPLLSMTNAHMIKAFTKTERPIFAQVLHAINGNSTSGLRLGILDADPDGLADQVQAVVDEHGPWQEPTRMLTGYGFAALRDGEPPAPQEYTGLQLDFSSMQVIDQTKPTKFFDTNGTVQFEATTVGDAVTFGFNLTTAVTDTLTLGLWTANSYGVYEITLDGEVIAEEFSFAGSGATNREFGEVALGPGDHTIGFTLVEASPGAKCGLRTLSVGEPSGPVDHGTQRGSTLYFGRNTGHGHRDTLTIDHFAHGMDLLPDMGYPRYANAIDMHRKSLVLNTISHNTVVVDEKQQGNVVVGNPVHFDTTGDVQVVEVDASAAYSQTSRYHRTLVQVRIDELNSYLVDLFRVTGGSKHLYSFHAMEAEEVATDGVTLTPQQNADGDYVGSYAGANVAYDDTVEDPTGFSYFYDVDRNTSGGSDFSITWQNLVDTWNVNQGGVGEPTDVSVRISLLGEFADVALANCEPPQNKPGNPESLRYLLASSTPKDDSSVFTGVIEAFRADNPAVQAVTALAVTTPDGDEVSTMDVRAVRVELADGRIDTVVHALDPTQVYLVDGHRFSGRLGVLVTRADTDDVVRLFDGTEFGPSVYGEMDALTGTVTDFTTELSQDNSVTVEIDAERAGLVELDSLVGRYLFAEDDGKRNAVYRIEGIESSSATEAVISLGTVSPIRGHVDPQDPEQGYVFDLAKDRSWRIPLRITDPTDPQARLSTLADQYADELAAAGARRVPTLVDIAARHATAGRTADAVAALEQVAELLDSDAVTNRVGAAAAGWLRETTAGWLRQLG</sequence>
<evidence type="ECO:0000313" key="3">
    <source>
        <dbReference type="EMBL" id="HIT74229.1"/>
    </source>
</evidence>
<proteinExistence type="predicted"/>
<evidence type="ECO:0000256" key="1">
    <source>
        <dbReference type="ARBA" id="ARBA00004196"/>
    </source>
</evidence>
<name>A0A9D1GVC3_9ACTN</name>
<dbReference type="GO" id="GO:0030313">
    <property type="term" value="C:cell envelope"/>
    <property type="evidence" value="ECO:0007669"/>
    <property type="project" value="UniProtKB-SubCell"/>
</dbReference>
<organism evidence="3 4">
    <name type="scientific">Candidatus Avipropionibacterium avicola</name>
    <dbReference type="NCBI Taxonomy" id="2840701"/>
    <lineage>
        <taxon>Bacteria</taxon>
        <taxon>Bacillati</taxon>
        <taxon>Actinomycetota</taxon>
        <taxon>Actinomycetes</taxon>
        <taxon>Propionibacteriales</taxon>
        <taxon>Propionibacteriaceae</taxon>
        <taxon>Propionibacteriaceae incertae sedis</taxon>
        <taxon>Candidatus Avipropionibacterium</taxon>
    </lineage>
</organism>
<feature type="domain" description="Heparinase II/III-like C-terminal" evidence="2">
    <location>
        <begin position="1119"/>
        <end position="1267"/>
    </location>
</feature>
<dbReference type="Proteomes" id="UP000886842">
    <property type="component" value="Unassembled WGS sequence"/>
</dbReference>
<accession>A0A9D1GVC3</accession>
<evidence type="ECO:0000313" key="4">
    <source>
        <dbReference type="Proteomes" id="UP000886842"/>
    </source>
</evidence>
<dbReference type="SUPFAM" id="SSF49899">
    <property type="entry name" value="Concanavalin A-like lectins/glucanases"/>
    <property type="match status" value="1"/>
</dbReference>
<protein>
    <submittedName>
        <fullName evidence="3">Heparinase II/III family protein</fullName>
    </submittedName>
</protein>
<dbReference type="InterPro" id="IPR008929">
    <property type="entry name" value="Chondroitin_lyas"/>
</dbReference>
<reference evidence="3" key="2">
    <citation type="journal article" date="2021" name="PeerJ">
        <title>Extensive microbial diversity within the chicken gut microbiome revealed by metagenomics and culture.</title>
        <authorList>
            <person name="Gilroy R."/>
            <person name="Ravi A."/>
            <person name="Getino M."/>
            <person name="Pursley I."/>
            <person name="Horton D.L."/>
            <person name="Alikhan N.F."/>
            <person name="Baker D."/>
            <person name="Gharbi K."/>
            <person name="Hall N."/>
            <person name="Watson M."/>
            <person name="Adriaenssens E.M."/>
            <person name="Foster-Nyarko E."/>
            <person name="Jarju S."/>
            <person name="Secka A."/>
            <person name="Antonio M."/>
            <person name="Oren A."/>
            <person name="Chaudhuri R.R."/>
            <person name="La Ragione R."/>
            <person name="Hildebrand F."/>
            <person name="Pallen M.J."/>
        </authorList>
    </citation>
    <scope>NUCLEOTIDE SEQUENCE</scope>
    <source>
        <strain evidence="3">ChiGjej1B1-24693</strain>
    </source>
</reference>
<dbReference type="SUPFAM" id="SSF48230">
    <property type="entry name" value="Chondroitin AC/alginate lyase"/>
    <property type="match status" value="1"/>
</dbReference>
<dbReference type="Gene3D" id="1.50.10.100">
    <property type="entry name" value="Chondroitin AC/alginate lyase"/>
    <property type="match status" value="1"/>
</dbReference>
<dbReference type="GO" id="GO:0016829">
    <property type="term" value="F:lyase activity"/>
    <property type="evidence" value="ECO:0007669"/>
    <property type="project" value="InterPro"/>
</dbReference>